<evidence type="ECO:0000256" key="5">
    <source>
        <dbReference type="ARBA" id="ARBA00022741"/>
    </source>
</evidence>
<reference evidence="15 16" key="1">
    <citation type="submission" date="2020-08" db="EMBL/GenBank/DDBJ databases">
        <title>A Genomic Blueprint of the Chicken Gut Microbiome.</title>
        <authorList>
            <person name="Gilroy R."/>
            <person name="Ravi A."/>
            <person name="Getino M."/>
            <person name="Pursley I."/>
            <person name="Horton D.L."/>
            <person name="Alikhan N.-F."/>
            <person name="Baker D."/>
            <person name="Gharbi K."/>
            <person name="Hall N."/>
            <person name="Watson M."/>
            <person name="Adriaenssens E.M."/>
            <person name="Foster-Nyarko E."/>
            <person name="Jarju S."/>
            <person name="Secka A."/>
            <person name="Antonio M."/>
            <person name="Oren A."/>
            <person name="Chaudhuri R."/>
            <person name="La Ragione R.M."/>
            <person name="Hildebrand F."/>
            <person name="Pallen M.J."/>
        </authorList>
    </citation>
    <scope>NUCLEOTIDE SEQUENCE [LARGE SCALE GENOMIC DNA]</scope>
    <source>
        <strain evidence="15 16">A46</strain>
    </source>
</reference>
<evidence type="ECO:0000256" key="6">
    <source>
        <dbReference type="ARBA" id="ARBA00022777"/>
    </source>
</evidence>
<dbReference type="Gene3D" id="3.40.1190.20">
    <property type="match status" value="1"/>
</dbReference>
<keyword evidence="16" id="KW-1185">Reference proteome</keyword>
<dbReference type="EC" id="2.7.1.35" evidence="2"/>
<dbReference type="InterPro" id="IPR013749">
    <property type="entry name" value="PM/HMP-P_kinase-1"/>
</dbReference>
<dbReference type="NCBIfam" id="TIGR00097">
    <property type="entry name" value="HMP-P_kinase"/>
    <property type="match status" value="1"/>
</dbReference>
<evidence type="ECO:0000313" key="15">
    <source>
        <dbReference type="EMBL" id="MBD8037678.1"/>
    </source>
</evidence>
<keyword evidence="3 15" id="KW-0808">Transferase</keyword>
<comment type="similarity">
    <text evidence="1">Belongs to the ThiD family.</text>
</comment>
<evidence type="ECO:0000256" key="7">
    <source>
        <dbReference type="ARBA" id="ARBA00022840"/>
    </source>
</evidence>
<protein>
    <recommendedName>
        <fullName evidence="2">pyridoxal kinase</fullName>
        <ecNumber evidence="2">2.7.1.35</ecNumber>
    </recommendedName>
    <alternativeName>
        <fullName evidence="10">PN/PL/PM kinase</fullName>
    </alternativeName>
    <alternativeName>
        <fullName evidence="11">Pyridoxal kinase</fullName>
    </alternativeName>
    <alternativeName>
        <fullName evidence="9">Pyridoxamine kinase</fullName>
    </alternativeName>
    <alternativeName>
        <fullName evidence="12">Vitamin B6 kinase</fullName>
    </alternativeName>
</protein>
<evidence type="ECO:0000259" key="14">
    <source>
        <dbReference type="Pfam" id="PF08543"/>
    </source>
</evidence>
<comment type="caution">
    <text evidence="15">The sequence shown here is derived from an EMBL/GenBank/DDBJ whole genome shotgun (WGS) entry which is preliminary data.</text>
</comment>
<dbReference type="InterPro" id="IPR004399">
    <property type="entry name" value="HMP/HMP-P_kinase_dom"/>
</dbReference>
<keyword evidence="5" id="KW-0547">Nucleotide-binding</keyword>
<evidence type="ECO:0000313" key="16">
    <source>
        <dbReference type="Proteomes" id="UP000619101"/>
    </source>
</evidence>
<evidence type="ECO:0000256" key="10">
    <source>
        <dbReference type="ARBA" id="ARBA00042348"/>
    </source>
</evidence>
<proteinExistence type="inferred from homology"/>
<name>A0ABR8Y0E6_9BACL</name>
<dbReference type="PANTHER" id="PTHR20858">
    <property type="entry name" value="PHOSPHOMETHYLPYRIMIDINE KINASE"/>
    <property type="match status" value="1"/>
</dbReference>
<organism evidence="15 16">
    <name type="scientific">Solibacillus faecavium</name>
    <dbReference type="NCBI Taxonomy" id="2762221"/>
    <lineage>
        <taxon>Bacteria</taxon>
        <taxon>Bacillati</taxon>
        <taxon>Bacillota</taxon>
        <taxon>Bacilli</taxon>
        <taxon>Bacillales</taxon>
        <taxon>Caryophanaceae</taxon>
        <taxon>Solibacillus</taxon>
    </lineage>
</organism>
<dbReference type="Pfam" id="PF08543">
    <property type="entry name" value="Phos_pyr_kin"/>
    <property type="match status" value="1"/>
</dbReference>
<dbReference type="RefSeq" id="WP_191700755.1">
    <property type="nucleotide sequence ID" value="NZ_JACSPZ010000006.1"/>
</dbReference>
<evidence type="ECO:0000256" key="12">
    <source>
        <dbReference type="ARBA" id="ARBA00042531"/>
    </source>
</evidence>
<evidence type="ECO:0000256" key="8">
    <source>
        <dbReference type="ARBA" id="ARBA00022842"/>
    </source>
</evidence>
<dbReference type="PANTHER" id="PTHR20858:SF19">
    <property type="entry name" value="PYRIDOXINE KINASE"/>
    <property type="match status" value="1"/>
</dbReference>
<keyword evidence="4" id="KW-0479">Metal-binding</keyword>
<evidence type="ECO:0000256" key="13">
    <source>
        <dbReference type="ARBA" id="ARBA00049293"/>
    </source>
</evidence>
<dbReference type="SUPFAM" id="SSF53613">
    <property type="entry name" value="Ribokinase-like"/>
    <property type="match status" value="1"/>
</dbReference>
<evidence type="ECO:0000256" key="9">
    <source>
        <dbReference type="ARBA" id="ARBA00042307"/>
    </source>
</evidence>
<evidence type="ECO:0000256" key="4">
    <source>
        <dbReference type="ARBA" id="ARBA00022723"/>
    </source>
</evidence>
<accession>A0ABR8Y0E6</accession>
<dbReference type="EMBL" id="JACSPZ010000006">
    <property type="protein sequence ID" value="MBD8037678.1"/>
    <property type="molecule type" value="Genomic_DNA"/>
</dbReference>
<evidence type="ECO:0000256" key="3">
    <source>
        <dbReference type="ARBA" id="ARBA00022679"/>
    </source>
</evidence>
<dbReference type="Proteomes" id="UP000619101">
    <property type="component" value="Unassembled WGS sequence"/>
</dbReference>
<dbReference type="InterPro" id="IPR029056">
    <property type="entry name" value="Ribokinase-like"/>
</dbReference>
<evidence type="ECO:0000256" key="1">
    <source>
        <dbReference type="ARBA" id="ARBA00009879"/>
    </source>
</evidence>
<comment type="catalytic activity">
    <reaction evidence="13">
        <text>pyridoxal + ATP = pyridoxal 5'-phosphate + ADP + H(+)</text>
        <dbReference type="Rhea" id="RHEA:10224"/>
        <dbReference type="ChEBI" id="CHEBI:15378"/>
        <dbReference type="ChEBI" id="CHEBI:17310"/>
        <dbReference type="ChEBI" id="CHEBI:30616"/>
        <dbReference type="ChEBI" id="CHEBI:456216"/>
        <dbReference type="ChEBI" id="CHEBI:597326"/>
        <dbReference type="EC" id="2.7.1.35"/>
    </reaction>
</comment>
<feature type="domain" description="Pyridoxamine kinase/Phosphomethylpyrimidine kinase" evidence="14">
    <location>
        <begin position="13"/>
        <end position="258"/>
    </location>
</feature>
<dbReference type="GO" id="GO:0008902">
    <property type="term" value="F:hydroxymethylpyrimidine kinase activity"/>
    <property type="evidence" value="ECO:0007669"/>
    <property type="project" value="UniProtKB-EC"/>
</dbReference>
<gene>
    <name evidence="15" type="primary">thiD</name>
    <name evidence="15" type="ORF">H9635_13080</name>
</gene>
<evidence type="ECO:0000256" key="11">
    <source>
        <dbReference type="ARBA" id="ARBA00042396"/>
    </source>
</evidence>
<keyword evidence="8" id="KW-0460">Magnesium</keyword>
<dbReference type="GO" id="GO:0008972">
    <property type="term" value="F:phosphomethylpyrimidine kinase activity"/>
    <property type="evidence" value="ECO:0007669"/>
    <property type="project" value="UniProtKB-EC"/>
</dbReference>
<evidence type="ECO:0000256" key="2">
    <source>
        <dbReference type="ARBA" id="ARBA00012104"/>
    </source>
</evidence>
<dbReference type="CDD" id="cd01169">
    <property type="entry name" value="HMPP_kinase"/>
    <property type="match status" value="1"/>
</dbReference>
<keyword evidence="7" id="KW-0067">ATP-binding</keyword>
<keyword evidence="6 15" id="KW-0418">Kinase</keyword>
<sequence>MTLKKTLTIAGSDTSAGAGMQADLKAFQEHGTYGMVALTVVVTMDPITWSHTVTPLPTDLLQKQIDTALSTGVDAIKTGMLSTEEIIQMASQAIQSSGTDKVVIDPVMVCKGDDEVLNPGNTTAMVNYLLPYATVVTPNLFEAGQLAGTGTPKSIEEMQAAAVKIHELGAKNVVIKGGKALVHDKAVDLFYNGQEFKLLESEKVTSTYNHGAGCTFAASICANLANGLSVEESVIEAKEFVSAAIKHGWALNDHVGPVMHGAKPRFGAPKVTVTTIPNYINA</sequence>